<gene>
    <name evidence="1" type="primary">yxeP_5</name>
    <name evidence="1" type="ORF">NCTC11685_05916</name>
</gene>
<dbReference type="SUPFAM" id="SSF53187">
    <property type="entry name" value="Zn-dependent exopeptidases"/>
    <property type="match status" value="1"/>
</dbReference>
<keyword evidence="1" id="KW-0378">Hydrolase</keyword>
<dbReference type="InterPro" id="IPR017439">
    <property type="entry name" value="Amidohydrolase"/>
</dbReference>
<dbReference type="PANTHER" id="PTHR11014:SF63">
    <property type="entry name" value="METALLOPEPTIDASE, PUTATIVE (AFU_ORTHOLOGUE AFUA_6G09600)-RELATED"/>
    <property type="match status" value="1"/>
</dbReference>
<reference evidence="1 2" key="1">
    <citation type="submission" date="2018-06" db="EMBL/GenBank/DDBJ databases">
        <authorList>
            <consortium name="Pathogen Informatics"/>
            <person name="Doyle S."/>
        </authorList>
    </citation>
    <scope>NUCLEOTIDE SEQUENCE [LARGE SCALE GENOMIC DNA]</scope>
    <source>
        <strain evidence="1 2">NCTC11685</strain>
    </source>
</reference>
<dbReference type="GO" id="GO:0016787">
    <property type="term" value="F:hydrolase activity"/>
    <property type="evidence" value="ECO:0007669"/>
    <property type="project" value="UniProtKB-KW"/>
</dbReference>
<dbReference type="Gene3D" id="3.40.630.10">
    <property type="entry name" value="Zn peptidases"/>
    <property type="match status" value="1"/>
</dbReference>
<dbReference type="AlphaFoldDB" id="A0A7H4PJN7"/>
<name>A0A7H4PJN7_9ENTR</name>
<dbReference type="EC" id="3.-.-.-" evidence="1"/>
<dbReference type="EMBL" id="UGMS01000003">
    <property type="protein sequence ID" value="STW78610.1"/>
    <property type="molecule type" value="Genomic_DNA"/>
</dbReference>
<comment type="caution">
    <text evidence="1">The sequence shown here is derived from an EMBL/GenBank/DDBJ whole genome shotgun (WGS) entry which is preliminary data.</text>
</comment>
<dbReference type="Proteomes" id="UP000254863">
    <property type="component" value="Unassembled WGS sequence"/>
</dbReference>
<organism evidence="1 2">
    <name type="scientific">Klebsiella michiganensis</name>
    <dbReference type="NCBI Taxonomy" id="1134687"/>
    <lineage>
        <taxon>Bacteria</taxon>
        <taxon>Pseudomonadati</taxon>
        <taxon>Pseudomonadota</taxon>
        <taxon>Gammaproteobacteria</taxon>
        <taxon>Enterobacterales</taxon>
        <taxon>Enterobacteriaceae</taxon>
        <taxon>Klebsiella/Raoultella group</taxon>
        <taxon>Klebsiella</taxon>
    </lineage>
</organism>
<evidence type="ECO:0000313" key="1">
    <source>
        <dbReference type="EMBL" id="STW78610.1"/>
    </source>
</evidence>
<dbReference type="PANTHER" id="PTHR11014">
    <property type="entry name" value="PEPTIDASE M20 FAMILY MEMBER"/>
    <property type="match status" value="1"/>
</dbReference>
<evidence type="ECO:0000313" key="2">
    <source>
        <dbReference type="Proteomes" id="UP000254863"/>
    </source>
</evidence>
<accession>A0A7H4PJN7</accession>
<sequence>MSDITQDHQPVAAFIQDFRHHMHRYPELSNEEVNTTPASGRHWRSIKSACWIWPLKTGLVAEIGGINPGELVVLRSDIDALPIERTIRRGLQPRKNPGVDARLRPRFPHLGGARRGDFAESAGRVAFRPRCAYCFRRRKETGHGAPALIDTGALDNAAVHFRHS</sequence>
<proteinExistence type="predicted"/>
<protein>
    <submittedName>
        <fullName evidence="1">Amidohydrolase family protein</fullName>
        <ecNumber evidence="1">3.-.-.-</ecNumber>
    </submittedName>
</protein>